<sequence length="162" mass="17217">MSAAQEETGTQAPTPATMRAAASWFLDQPTLPRHENLKLWHADLGGFLERLIPVVEELAAGLPTGDVPAQVALVGVGEAERRLREPEAAGLHGETQRAMRLARSVLALCDHHAALTGAPMCLACDKPIEDGQVSMPYARVSLSCDAVGAGRVHVICVSTPHR</sequence>
<dbReference type="EMBL" id="JBEPFB010000006">
    <property type="protein sequence ID" value="MER7374268.1"/>
    <property type="molecule type" value="Genomic_DNA"/>
</dbReference>
<organism evidence="1 2">
    <name type="scientific">Streptomyces lanatus</name>
    <dbReference type="NCBI Taxonomy" id="66900"/>
    <lineage>
        <taxon>Bacteria</taxon>
        <taxon>Bacillati</taxon>
        <taxon>Actinomycetota</taxon>
        <taxon>Actinomycetes</taxon>
        <taxon>Kitasatosporales</taxon>
        <taxon>Streptomycetaceae</taxon>
        <taxon>Streptomyces</taxon>
    </lineage>
</organism>
<dbReference type="RefSeq" id="WP_190070873.1">
    <property type="nucleotide sequence ID" value="NZ_BNBM01000006.1"/>
</dbReference>
<keyword evidence="2" id="KW-1185">Reference proteome</keyword>
<accession>A0ABV1XS22</accession>
<name>A0ABV1XS22_9ACTN</name>
<dbReference type="InterPro" id="IPR046300">
    <property type="entry name" value="DUF6415"/>
</dbReference>
<reference evidence="1 2" key="1">
    <citation type="submission" date="2024-06" db="EMBL/GenBank/DDBJ databases">
        <title>The Natural Products Discovery Center: Release of the First 8490 Sequenced Strains for Exploring Actinobacteria Biosynthetic Diversity.</title>
        <authorList>
            <person name="Kalkreuter E."/>
            <person name="Kautsar S.A."/>
            <person name="Yang D."/>
            <person name="Bader C.D."/>
            <person name="Teijaro C.N."/>
            <person name="Fluegel L."/>
            <person name="Davis C.M."/>
            <person name="Simpson J.R."/>
            <person name="Lauterbach L."/>
            <person name="Steele A.D."/>
            <person name="Gui C."/>
            <person name="Meng S."/>
            <person name="Li G."/>
            <person name="Viehrig K."/>
            <person name="Ye F."/>
            <person name="Su P."/>
            <person name="Kiefer A.F."/>
            <person name="Nichols A."/>
            <person name="Cepeda A.J."/>
            <person name="Yan W."/>
            <person name="Fan B."/>
            <person name="Jiang Y."/>
            <person name="Adhikari A."/>
            <person name="Zheng C.-J."/>
            <person name="Schuster L."/>
            <person name="Cowan T.M."/>
            <person name="Smanski M.J."/>
            <person name="Chevrette M.G."/>
            <person name="De Carvalho L.P.S."/>
            <person name="Shen B."/>
        </authorList>
    </citation>
    <scope>NUCLEOTIDE SEQUENCE [LARGE SCALE GENOMIC DNA]</scope>
    <source>
        <strain evidence="1 2">NPDC000155</strain>
    </source>
</reference>
<protein>
    <submittedName>
        <fullName evidence="1">DUF6415 family natural product biosynthesis protein</fullName>
    </submittedName>
</protein>
<proteinExistence type="predicted"/>
<gene>
    <name evidence="1" type="ORF">ABT384_16655</name>
</gene>
<dbReference type="Pfam" id="PF19979">
    <property type="entry name" value="DUF6415"/>
    <property type="match status" value="1"/>
</dbReference>
<evidence type="ECO:0000313" key="2">
    <source>
        <dbReference type="Proteomes" id="UP001486207"/>
    </source>
</evidence>
<evidence type="ECO:0000313" key="1">
    <source>
        <dbReference type="EMBL" id="MER7374268.1"/>
    </source>
</evidence>
<dbReference type="Proteomes" id="UP001486207">
    <property type="component" value="Unassembled WGS sequence"/>
</dbReference>
<comment type="caution">
    <text evidence="1">The sequence shown here is derived from an EMBL/GenBank/DDBJ whole genome shotgun (WGS) entry which is preliminary data.</text>
</comment>